<keyword evidence="5" id="KW-0997">Cell inner membrane</keyword>
<feature type="transmembrane region" description="Helical" evidence="11">
    <location>
        <begin position="356"/>
        <end position="377"/>
    </location>
</feature>
<name>A0ABQ1RGN7_9BURK</name>
<dbReference type="InterPro" id="IPR045863">
    <property type="entry name" value="CorA_TM1_TM2"/>
</dbReference>
<dbReference type="EMBL" id="BMEG01000002">
    <property type="protein sequence ID" value="GGD65944.1"/>
    <property type="molecule type" value="Genomic_DNA"/>
</dbReference>
<proteinExistence type="inferred from homology"/>
<evidence type="ECO:0000313" key="13">
    <source>
        <dbReference type="Proteomes" id="UP000597138"/>
    </source>
</evidence>
<dbReference type="Proteomes" id="UP000597138">
    <property type="component" value="Unassembled WGS sequence"/>
</dbReference>
<comment type="similarity">
    <text evidence="2">Belongs to the CorA metal ion transporter (MIT) (TC 1.A.35) family.</text>
</comment>
<evidence type="ECO:0000256" key="10">
    <source>
        <dbReference type="ARBA" id="ARBA00023136"/>
    </source>
</evidence>
<dbReference type="InterPro" id="IPR002523">
    <property type="entry name" value="MgTranspt_CorA/ZnTranspt_ZntB"/>
</dbReference>
<protein>
    <submittedName>
        <fullName evidence="12">Magnesium transporter CorA</fullName>
    </submittedName>
</protein>
<dbReference type="Gene3D" id="1.20.58.340">
    <property type="entry name" value="Magnesium transport protein CorA, transmembrane region"/>
    <property type="match status" value="2"/>
</dbReference>
<comment type="subcellular location">
    <subcellularLocation>
        <location evidence="1">Cell membrane</location>
        <topology evidence="1">Multi-pass membrane protein</topology>
    </subcellularLocation>
</comment>
<keyword evidence="8 11" id="KW-1133">Transmembrane helix</keyword>
<dbReference type="Pfam" id="PF01544">
    <property type="entry name" value="CorA"/>
    <property type="match status" value="1"/>
</dbReference>
<dbReference type="SUPFAM" id="SSF144083">
    <property type="entry name" value="Magnesium transport protein CorA, transmembrane region"/>
    <property type="match status" value="1"/>
</dbReference>
<evidence type="ECO:0000256" key="5">
    <source>
        <dbReference type="ARBA" id="ARBA00022519"/>
    </source>
</evidence>
<dbReference type="Gene3D" id="3.30.460.20">
    <property type="entry name" value="CorA soluble domain-like"/>
    <property type="match status" value="1"/>
</dbReference>
<keyword evidence="9" id="KW-0406">Ion transport</keyword>
<gene>
    <name evidence="12" type="ORF">GCM10010985_20160</name>
</gene>
<evidence type="ECO:0000256" key="9">
    <source>
        <dbReference type="ARBA" id="ARBA00023065"/>
    </source>
</evidence>
<keyword evidence="7" id="KW-0862">Zinc</keyword>
<evidence type="ECO:0000256" key="7">
    <source>
        <dbReference type="ARBA" id="ARBA00022833"/>
    </source>
</evidence>
<dbReference type="PANTHER" id="PTHR46494:SF3">
    <property type="entry name" value="ZINC TRANSPORT PROTEIN ZNTB"/>
    <property type="match status" value="1"/>
</dbReference>
<evidence type="ECO:0000313" key="12">
    <source>
        <dbReference type="EMBL" id="GGD65944.1"/>
    </source>
</evidence>
<keyword evidence="4" id="KW-1003">Cell membrane</keyword>
<feature type="transmembrane region" description="Helical" evidence="11">
    <location>
        <begin position="322"/>
        <end position="344"/>
    </location>
</feature>
<keyword evidence="6 11" id="KW-0812">Transmembrane</keyword>
<keyword evidence="10 11" id="KW-0472">Membrane</keyword>
<comment type="caution">
    <text evidence="12">The sequence shown here is derived from an EMBL/GenBank/DDBJ whole genome shotgun (WGS) entry which is preliminary data.</text>
</comment>
<evidence type="ECO:0000256" key="6">
    <source>
        <dbReference type="ARBA" id="ARBA00022692"/>
    </source>
</evidence>
<dbReference type="InterPro" id="IPR045861">
    <property type="entry name" value="CorA_cytoplasmic_dom"/>
</dbReference>
<evidence type="ECO:0000256" key="4">
    <source>
        <dbReference type="ARBA" id="ARBA00022475"/>
    </source>
</evidence>
<evidence type="ECO:0000256" key="1">
    <source>
        <dbReference type="ARBA" id="ARBA00004651"/>
    </source>
</evidence>
<organism evidence="12 13">
    <name type="scientific">Caballeronia grimmiae</name>
    <dbReference type="NCBI Taxonomy" id="1071679"/>
    <lineage>
        <taxon>Bacteria</taxon>
        <taxon>Pseudomonadati</taxon>
        <taxon>Pseudomonadota</taxon>
        <taxon>Betaproteobacteria</taxon>
        <taxon>Burkholderiales</taxon>
        <taxon>Burkholderiaceae</taxon>
        <taxon>Caballeronia</taxon>
    </lineage>
</organism>
<dbReference type="SUPFAM" id="SSF143865">
    <property type="entry name" value="CorA soluble domain-like"/>
    <property type="match status" value="1"/>
</dbReference>
<reference evidence="13" key="1">
    <citation type="journal article" date="2019" name="Int. J. Syst. Evol. Microbiol.">
        <title>The Global Catalogue of Microorganisms (GCM) 10K type strain sequencing project: providing services to taxonomists for standard genome sequencing and annotation.</title>
        <authorList>
            <consortium name="The Broad Institute Genomics Platform"/>
            <consortium name="The Broad Institute Genome Sequencing Center for Infectious Disease"/>
            <person name="Wu L."/>
            <person name="Ma J."/>
        </authorList>
    </citation>
    <scope>NUCLEOTIDE SEQUENCE [LARGE SCALE GENOMIC DNA]</scope>
    <source>
        <strain evidence="13">CGMCC 1.11013</strain>
    </source>
</reference>
<sequence length="383" mass="43179">MTVILAWQATDVSTVSGASNGTLAPERASRLPPVLHIERTNARMNAATLQRPPYGSDFTGLVCGFRFPVDEPGEPIDAEAASEWLARDDTAKEFIWLHFDLANSACERWMRTRLGVPDAFFDTLHEGSHSTRIEHQEGALFAVINDVMFNFELTPSEIATLWVYTHQKLLVTARMKPLRSIDSLRESVRRGEVFRSPAELLAHLLRDQADLLVQIVRRTSADVDGIEDRFLSTHSSKTRSDLGALRRVLVRLQRLLAPEPGSVFRLLARPPRWLHAQDIQDLRDATEEFSLVLNDLAGLVERIKLLQEEIATRMDEQSNRTLFTLTLVTVLALPINIVAGFFGMNVGGIPLAENHHGFWLLVLVVATFTALAGWWAFRRRRDM</sequence>
<evidence type="ECO:0000256" key="11">
    <source>
        <dbReference type="SAM" id="Phobius"/>
    </source>
</evidence>
<evidence type="ECO:0000256" key="8">
    <source>
        <dbReference type="ARBA" id="ARBA00022989"/>
    </source>
</evidence>
<keyword evidence="13" id="KW-1185">Reference proteome</keyword>
<dbReference type="CDD" id="cd12834">
    <property type="entry name" value="ZntB_u1"/>
    <property type="match status" value="1"/>
</dbReference>
<accession>A0ABQ1RGN7</accession>
<dbReference type="PANTHER" id="PTHR46494">
    <property type="entry name" value="CORA FAMILY METAL ION TRANSPORTER (EUROFUNG)"/>
    <property type="match status" value="1"/>
</dbReference>
<evidence type="ECO:0000256" key="2">
    <source>
        <dbReference type="ARBA" id="ARBA00009765"/>
    </source>
</evidence>
<evidence type="ECO:0000256" key="3">
    <source>
        <dbReference type="ARBA" id="ARBA00022448"/>
    </source>
</evidence>
<keyword evidence="3" id="KW-0813">Transport</keyword>